<proteinExistence type="inferred from homology"/>
<dbReference type="EMBL" id="CP134878">
    <property type="protein sequence ID" value="WNM18398.1"/>
    <property type="molecule type" value="Genomic_DNA"/>
</dbReference>
<feature type="active site" description="Proton donor/acceptor" evidence="1">
    <location>
        <position position="236"/>
    </location>
</feature>
<dbReference type="Gene3D" id="3.40.630.10">
    <property type="entry name" value="Zn peptidases"/>
    <property type="match status" value="1"/>
</dbReference>
<dbReference type="SUPFAM" id="SSF53187">
    <property type="entry name" value="Zn-dependent exopeptidases"/>
    <property type="match status" value="1"/>
</dbReference>
<reference evidence="4 5" key="1">
    <citation type="submission" date="2023-09" db="EMBL/GenBank/DDBJ databases">
        <title>Flavobacterium sp. a novel bacteria isolate from Pepper rhizosphere.</title>
        <authorList>
            <person name="Peng Y."/>
            <person name="Lee J."/>
        </authorList>
    </citation>
    <scope>NUCLEOTIDE SEQUENCE [LARGE SCALE GENOMIC DNA]</scope>
    <source>
        <strain evidence="3">PMR2A8</strain>
        <strain evidence="4 5">PMTSA4</strain>
    </source>
</reference>
<evidence type="ECO:0000256" key="1">
    <source>
        <dbReference type="PROSITE-ProRule" id="PRU01379"/>
    </source>
</evidence>
<gene>
    <name evidence="4" type="ORF">RN605_03580</name>
    <name evidence="3" type="ORF">RN608_10280</name>
</gene>
<dbReference type="RefSeq" id="WP_313322288.1">
    <property type="nucleotide sequence ID" value="NZ_CP134878.1"/>
</dbReference>
<dbReference type="GO" id="GO:0008270">
    <property type="term" value="F:zinc ion binding"/>
    <property type="evidence" value="ECO:0007669"/>
    <property type="project" value="InterPro"/>
</dbReference>
<evidence type="ECO:0000313" key="3">
    <source>
        <dbReference type="EMBL" id="WNM18398.1"/>
    </source>
</evidence>
<dbReference type="AlphaFoldDB" id="A0AA96F1I2"/>
<organism evidence="4 5">
    <name type="scientific">Flavobacterium capsici</name>
    <dbReference type="NCBI Taxonomy" id="3075618"/>
    <lineage>
        <taxon>Bacteria</taxon>
        <taxon>Pseudomonadati</taxon>
        <taxon>Bacteroidota</taxon>
        <taxon>Flavobacteriia</taxon>
        <taxon>Flavobacteriales</taxon>
        <taxon>Flavobacteriaceae</taxon>
        <taxon>Flavobacterium</taxon>
    </lineage>
</organism>
<feature type="domain" description="Peptidase M14" evidence="2">
    <location>
        <begin position="6"/>
        <end position="264"/>
    </location>
</feature>
<dbReference type="GO" id="GO:0006508">
    <property type="term" value="P:proteolysis"/>
    <property type="evidence" value="ECO:0007669"/>
    <property type="project" value="InterPro"/>
</dbReference>
<dbReference type="KEGG" id="fcj:RN605_03580"/>
<name>A0AA96F1I2_9FLAO</name>
<accession>A0AA96F1I2</accession>
<dbReference type="GO" id="GO:0004181">
    <property type="term" value="F:metallocarboxypeptidase activity"/>
    <property type="evidence" value="ECO:0007669"/>
    <property type="project" value="InterPro"/>
</dbReference>
<evidence type="ECO:0000313" key="4">
    <source>
        <dbReference type="EMBL" id="WNM22449.1"/>
    </source>
</evidence>
<dbReference type="PROSITE" id="PS52035">
    <property type="entry name" value="PEPTIDASE_M14"/>
    <property type="match status" value="1"/>
</dbReference>
<evidence type="ECO:0000259" key="2">
    <source>
        <dbReference type="PROSITE" id="PS52035"/>
    </source>
</evidence>
<dbReference type="InterPro" id="IPR000834">
    <property type="entry name" value="Peptidase_M14"/>
</dbReference>
<dbReference type="Proteomes" id="UP001304515">
    <property type="component" value="Chromosome"/>
</dbReference>
<sequence>MNYDKLHQEYKDNSIFGRYISLKHIEPLLLKYNAKVIGKSVIDKPIYKLELGSGKTKILMWSQMHGNESTTTKALFDFLNFLHSNNSQSKVILENFTFCLLPMLNPDGAEAYTRVNANEIDLNRDSQNLSQPESKILRNTFENFQPDYCYNLHDQRTIFGVADTGKPATVSFLAPAFDEARNWNQCRQKAAKVIVSMNNELQKIIPGQIGRFDDSFNINCVGDMFQSLNVPTVLFEAGHFPNDYEREITRKFIFIALFSGIKQIYENDIVCNEIEDYLNIPQNKVNFYDFVYKNVKINYDNLEKCLNFAAQYTEVLNHEKIEFEARIAQVDNLENYFGHIEFDANGEHFFDGENKFPQNDKKADFLIGNRMKFVNGLKIC</sequence>
<evidence type="ECO:0000313" key="5">
    <source>
        <dbReference type="Proteomes" id="UP001304515"/>
    </source>
</evidence>
<accession>A0AA96EWF3</accession>
<keyword evidence="5" id="KW-1185">Reference proteome</keyword>
<dbReference type="Pfam" id="PF00246">
    <property type="entry name" value="Peptidase_M14"/>
    <property type="match status" value="1"/>
</dbReference>
<protein>
    <submittedName>
        <fullName evidence="4">M14 family metallopeptidase</fullName>
    </submittedName>
</protein>
<dbReference type="EMBL" id="CP134890">
    <property type="protein sequence ID" value="WNM22449.1"/>
    <property type="molecule type" value="Genomic_DNA"/>
</dbReference>
<dbReference type="CDD" id="cd06239">
    <property type="entry name" value="M14-like"/>
    <property type="match status" value="1"/>
</dbReference>
<comment type="similarity">
    <text evidence="1">Belongs to the peptidase M14 family.</text>
</comment>